<dbReference type="Proteomes" id="UP000009168">
    <property type="component" value="Unassembled WGS sequence"/>
</dbReference>
<dbReference type="InParanoid" id="W7X5T3"/>
<comment type="subcellular location">
    <subcellularLocation>
        <location evidence="1">Membrane</location>
        <topology evidence="1">Multi-pass membrane protein</topology>
    </subcellularLocation>
</comment>
<feature type="transmembrane region" description="Helical" evidence="5">
    <location>
        <begin position="6"/>
        <end position="28"/>
    </location>
</feature>
<dbReference type="GeneID" id="24439313"/>
<accession>W7X5T3</accession>
<reference evidence="7" key="1">
    <citation type="journal article" date="2006" name="PLoS Biol.">
        <title>Macronuclear genome sequence of the ciliate Tetrahymena thermophila, a model eukaryote.</title>
        <authorList>
            <person name="Eisen J.A."/>
            <person name="Coyne R.S."/>
            <person name="Wu M."/>
            <person name="Wu D."/>
            <person name="Thiagarajan M."/>
            <person name="Wortman J.R."/>
            <person name="Badger J.H."/>
            <person name="Ren Q."/>
            <person name="Amedeo P."/>
            <person name="Jones K.M."/>
            <person name="Tallon L.J."/>
            <person name="Delcher A.L."/>
            <person name="Salzberg S.L."/>
            <person name="Silva J.C."/>
            <person name="Haas B.J."/>
            <person name="Majoros W.H."/>
            <person name="Farzad M."/>
            <person name="Carlton J.M."/>
            <person name="Smith R.K. Jr."/>
            <person name="Garg J."/>
            <person name="Pearlman R.E."/>
            <person name="Karrer K.M."/>
            <person name="Sun L."/>
            <person name="Manning G."/>
            <person name="Elde N.C."/>
            <person name="Turkewitz A.P."/>
            <person name="Asai D.J."/>
            <person name="Wilkes D.E."/>
            <person name="Wang Y."/>
            <person name="Cai H."/>
            <person name="Collins K."/>
            <person name="Stewart B.A."/>
            <person name="Lee S.R."/>
            <person name="Wilamowska K."/>
            <person name="Weinberg Z."/>
            <person name="Ruzzo W.L."/>
            <person name="Wloga D."/>
            <person name="Gaertig J."/>
            <person name="Frankel J."/>
            <person name="Tsao C.-C."/>
            <person name="Gorovsky M.A."/>
            <person name="Keeling P.J."/>
            <person name="Waller R.F."/>
            <person name="Patron N.J."/>
            <person name="Cherry J.M."/>
            <person name="Stover N.A."/>
            <person name="Krieger C.J."/>
            <person name="del Toro C."/>
            <person name="Ryder H.F."/>
            <person name="Williamson S.C."/>
            <person name="Barbeau R.A."/>
            <person name="Hamilton E.P."/>
            <person name="Orias E."/>
        </authorList>
    </citation>
    <scope>NUCLEOTIDE SEQUENCE [LARGE SCALE GENOMIC DNA]</scope>
    <source>
        <strain evidence="7">SB210</strain>
    </source>
</reference>
<dbReference type="AlphaFoldDB" id="W7X5T3"/>
<evidence type="ECO:0000313" key="6">
    <source>
        <dbReference type="EMBL" id="EWS72757.1"/>
    </source>
</evidence>
<evidence type="ECO:0000313" key="7">
    <source>
        <dbReference type="Proteomes" id="UP000009168"/>
    </source>
</evidence>
<keyword evidence="7" id="KW-1185">Reference proteome</keyword>
<dbReference type="RefSeq" id="XP_012654694.1">
    <property type="nucleotide sequence ID" value="XM_012799240.1"/>
</dbReference>
<keyword evidence="4 5" id="KW-0472">Membrane</keyword>
<name>W7X5T3_TETTS</name>
<feature type="transmembrane region" description="Helical" evidence="5">
    <location>
        <begin position="113"/>
        <end position="138"/>
    </location>
</feature>
<organism evidence="6 7">
    <name type="scientific">Tetrahymena thermophila (strain SB210)</name>
    <dbReference type="NCBI Taxonomy" id="312017"/>
    <lineage>
        <taxon>Eukaryota</taxon>
        <taxon>Sar</taxon>
        <taxon>Alveolata</taxon>
        <taxon>Ciliophora</taxon>
        <taxon>Intramacronucleata</taxon>
        <taxon>Oligohymenophorea</taxon>
        <taxon>Hymenostomatida</taxon>
        <taxon>Tetrahymenina</taxon>
        <taxon>Tetrahymenidae</taxon>
        <taxon>Tetrahymena</taxon>
    </lineage>
</organism>
<dbReference type="KEGG" id="tet:TTHERM_000499578"/>
<evidence type="ECO:0000256" key="2">
    <source>
        <dbReference type="ARBA" id="ARBA00022692"/>
    </source>
</evidence>
<evidence type="ECO:0000256" key="1">
    <source>
        <dbReference type="ARBA" id="ARBA00004141"/>
    </source>
</evidence>
<protein>
    <submittedName>
        <fullName evidence="6">LMBR1-like motif protein</fullName>
    </submittedName>
</protein>
<evidence type="ECO:0000256" key="4">
    <source>
        <dbReference type="ARBA" id="ARBA00023136"/>
    </source>
</evidence>
<keyword evidence="3 5" id="KW-1133">Transmembrane helix</keyword>
<proteinExistence type="predicted"/>
<feature type="transmembrane region" description="Helical" evidence="5">
    <location>
        <begin position="40"/>
        <end position="60"/>
    </location>
</feature>
<gene>
    <name evidence="6" type="ORF">TTHERM_000499578</name>
</gene>
<dbReference type="InterPro" id="IPR006876">
    <property type="entry name" value="LMBR1-like_membr_prot"/>
</dbReference>
<evidence type="ECO:0000256" key="3">
    <source>
        <dbReference type="ARBA" id="ARBA00022989"/>
    </source>
</evidence>
<keyword evidence="2 5" id="KW-0812">Transmembrane</keyword>
<dbReference type="OrthoDB" id="73273at2759"/>
<feature type="transmembrane region" description="Helical" evidence="5">
    <location>
        <begin position="319"/>
        <end position="341"/>
    </location>
</feature>
<feature type="transmembrane region" description="Helical" evidence="5">
    <location>
        <begin position="185"/>
        <end position="218"/>
    </location>
</feature>
<feature type="transmembrane region" description="Helical" evidence="5">
    <location>
        <begin position="411"/>
        <end position="436"/>
    </location>
</feature>
<dbReference type="EMBL" id="GG662548">
    <property type="protein sequence ID" value="EWS72757.1"/>
    <property type="molecule type" value="Genomic_DNA"/>
</dbReference>
<dbReference type="Pfam" id="PF04791">
    <property type="entry name" value="LMBR1"/>
    <property type="match status" value="2"/>
</dbReference>
<feature type="transmembrane region" description="Helical" evidence="5">
    <location>
        <begin position="80"/>
        <end position="101"/>
    </location>
</feature>
<dbReference type="PANTHER" id="PTHR31652">
    <property type="entry name" value="LIMR FAMILY PROTEIN DDB_G0283707-RELATED"/>
    <property type="match status" value="1"/>
</dbReference>
<dbReference type="PANTHER" id="PTHR31652:SF0">
    <property type="entry name" value="LIMR FAMILY PROTEIN DDB_G0283707-RELATED"/>
    <property type="match status" value="1"/>
</dbReference>
<feature type="transmembrane region" description="Helical" evidence="5">
    <location>
        <begin position="464"/>
        <end position="482"/>
    </location>
</feature>
<evidence type="ECO:0000256" key="5">
    <source>
        <dbReference type="SAM" id="Phobius"/>
    </source>
</evidence>
<sequence>MADVFLIIITIVLAILLVIASFYLLVLYCHPEDRGWGTSLFCKIVVIAGMTLSWAQVLILPLDVSNSRNDAGLDMTTFWYIIYMCVAIMVSIIIPFASFMYETDDEKPIVSRVFTAICYEICLFIVISIAYFVSWAYLKYAQIPVTIITTTLSPSSFLNAGDQIPSNFTPSQVSNNTTLELEVTFVIYVMAFTSFIGNWLFVLFAGVGLFSLPLDMILEFCNRPKLRKSSEAKEIKNILIRKTETLIEQGKNVRKNGENISEDEGFWNRRRQKKDFEKSFNEFRVSVLSLERDYDIFKLELSIVDVNPAVWFLKLVGGVLLFGVSIVWWLHIIIYILAPGISGFPSSPFLNKMLTDIEASGVNFLATVFFAGLALHLLFCVQKGNIKFGLRIPFIFTIHPMKINETWMNSFLFNINLVLICSVSICQFCTKALSIYTRSTTIDILFNQQVRYLKFFQYFYKNNVFEYILVIWSVLTLAYLLLKRSDKPKALQQIEELQKIKIK</sequence>
<dbReference type="STRING" id="312017.W7X5T3"/>
<feature type="transmembrane region" description="Helical" evidence="5">
    <location>
        <begin position="361"/>
        <end position="381"/>
    </location>
</feature>
<dbReference type="GO" id="GO:0016020">
    <property type="term" value="C:membrane"/>
    <property type="evidence" value="ECO:0007669"/>
    <property type="project" value="UniProtKB-SubCell"/>
</dbReference>